<dbReference type="InterPro" id="IPR012334">
    <property type="entry name" value="Pectin_lyas_fold"/>
</dbReference>
<dbReference type="InterPro" id="IPR014284">
    <property type="entry name" value="RNA_pol_sigma-70_dom"/>
</dbReference>
<evidence type="ECO:0000256" key="4">
    <source>
        <dbReference type="ARBA" id="ARBA00023163"/>
    </source>
</evidence>
<evidence type="ECO:0000259" key="8">
    <source>
        <dbReference type="Pfam" id="PF13229"/>
    </source>
</evidence>
<organism evidence="9 10">
    <name type="scientific">Micromonospora maritima</name>
    <dbReference type="NCBI Taxonomy" id="986711"/>
    <lineage>
        <taxon>Bacteria</taxon>
        <taxon>Bacillati</taxon>
        <taxon>Actinomycetota</taxon>
        <taxon>Actinomycetes</taxon>
        <taxon>Micromonosporales</taxon>
        <taxon>Micromonosporaceae</taxon>
        <taxon>Micromonospora</taxon>
    </lineage>
</organism>
<evidence type="ECO:0000256" key="3">
    <source>
        <dbReference type="ARBA" id="ARBA00023125"/>
    </source>
</evidence>
<dbReference type="InterPro" id="IPR011050">
    <property type="entry name" value="Pectin_lyase_fold/virulence"/>
</dbReference>
<evidence type="ECO:0000256" key="5">
    <source>
        <dbReference type="RuleBase" id="RU000716"/>
    </source>
</evidence>
<keyword evidence="2 5" id="KW-0731">Sigma factor</keyword>
<feature type="region of interest" description="Disordered" evidence="6">
    <location>
        <begin position="310"/>
        <end position="383"/>
    </location>
</feature>
<keyword evidence="10" id="KW-1185">Reference proteome</keyword>
<dbReference type="InterPro" id="IPR039448">
    <property type="entry name" value="Beta_helix"/>
</dbReference>
<gene>
    <name evidence="9" type="ORF">ACIBP4_04445</name>
</gene>
<dbReference type="EMBL" id="JBITLE010000001">
    <property type="protein sequence ID" value="MFI7261546.1"/>
    <property type="molecule type" value="Genomic_DNA"/>
</dbReference>
<keyword evidence="4 5" id="KW-0804">Transcription</keyword>
<name>A0ABW7ZFB4_9ACTN</name>
<protein>
    <recommendedName>
        <fullName evidence="5">RNA polymerase sigma factor</fullName>
    </recommendedName>
</protein>
<feature type="domain" description="Right handed beta helix" evidence="8">
    <location>
        <begin position="609"/>
        <end position="706"/>
    </location>
</feature>
<evidence type="ECO:0000313" key="9">
    <source>
        <dbReference type="EMBL" id="MFI7261546.1"/>
    </source>
</evidence>
<dbReference type="Pfam" id="PF04542">
    <property type="entry name" value="Sigma70_r2"/>
    <property type="match status" value="1"/>
</dbReference>
<evidence type="ECO:0000313" key="10">
    <source>
        <dbReference type="Proteomes" id="UP001612812"/>
    </source>
</evidence>
<dbReference type="PANTHER" id="PTHR43133">
    <property type="entry name" value="RNA POLYMERASE ECF-TYPE SIGMA FACTO"/>
    <property type="match status" value="1"/>
</dbReference>
<sequence>MTADVVPADLIVAARQGDRAALDRLLREHLPLVYNVAARTLPPADADDVTQETMMRAMAGLPRLREPARFRSWLVAIAIRETRRRGNRIAADRQRFALADPDALVAGDVDPGDETVHRLETGRQRRTLAAATSWLDADDRALLSLWWLVQVGAMAKSELAPALDISASHARVRLQRLRSRLEAARLIVTALAAIDRTEGCAALRGLVSTWDGRPAPVWRKRLTRHVQGCRRCGAAATTLLPLERLLVTVPLLAPPPHLGDAAGPRMVPTSSIPQSPVVRWVTVVGAALVTVLGVGAFIIDRPTGPPVVAAPRFTSAPPSTPAFSASAAPSASPSAPATAPVGAGAGFGGPDWSAGQTPPTQGGRYLYVSGTGDDRNNGRSRAESLRTLRRAADLTEPGDTVLVDDGEYADARQSSVVTIERSGTPKKWITWAAYPGARPVVRASQWQGIWVRASYVTVSGFTVTGMRTKLTQAQIAAAKRGDVSDPAVSNSCVAVTELRNADPPRRPHYVVVWGNTLTDCTLAGISVQYADHVTAAYNVTSRNGWYSPYGGSGISFSSLWNSDGRTGYKMVIRGNVSSENQNLVPCLCSGAARRVTDGNGIIVESLENDDIRGAPLFQQPYTGRTLVENNIAHHNGGRGINVFDGSHVDVVNNTLYRNATHPAIDIDLAVTRARDVRVSNNIVVPGPGSPAAMVSGSTDVRFDHNLLAGRFVTPRDPAVLTGSPRFVDADAADFRLAAGSPALDSGADDLAPELDAGRVARARPVDRGALERR</sequence>
<dbReference type="PROSITE" id="PS01063">
    <property type="entry name" value="SIGMA70_ECF"/>
    <property type="match status" value="1"/>
</dbReference>
<comment type="similarity">
    <text evidence="5">Belongs to the sigma-70 factor family. ECF subfamily.</text>
</comment>
<feature type="domain" description="RNA polymerase sigma-70 region 2" evidence="7">
    <location>
        <begin position="25"/>
        <end position="84"/>
    </location>
</feature>
<keyword evidence="1 5" id="KW-0805">Transcription regulation</keyword>
<evidence type="ECO:0000259" key="7">
    <source>
        <dbReference type="Pfam" id="PF04542"/>
    </source>
</evidence>
<dbReference type="Pfam" id="PF13229">
    <property type="entry name" value="Beta_helix"/>
    <property type="match status" value="1"/>
</dbReference>
<feature type="compositionally biased region" description="Low complexity" evidence="6">
    <location>
        <begin position="313"/>
        <end position="342"/>
    </location>
</feature>
<proteinExistence type="inferred from homology"/>
<reference evidence="9 10" key="1">
    <citation type="submission" date="2024-10" db="EMBL/GenBank/DDBJ databases">
        <title>The Natural Products Discovery Center: Release of the First 8490 Sequenced Strains for Exploring Actinobacteria Biosynthetic Diversity.</title>
        <authorList>
            <person name="Kalkreuter E."/>
            <person name="Kautsar S.A."/>
            <person name="Yang D."/>
            <person name="Bader C.D."/>
            <person name="Teijaro C.N."/>
            <person name="Fluegel L."/>
            <person name="Davis C.M."/>
            <person name="Simpson J.R."/>
            <person name="Lauterbach L."/>
            <person name="Steele A.D."/>
            <person name="Gui C."/>
            <person name="Meng S."/>
            <person name="Li G."/>
            <person name="Viehrig K."/>
            <person name="Ye F."/>
            <person name="Su P."/>
            <person name="Kiefer A.F."/>
            <person name="Nichols A."/>
            <person name="Cepeda A.J."/>
            <person name="Yan W."/>
            <person name="Fan B."/>
            <person name="Jiang Y."/>
            <person name="Adhikari A."/>
            <person name="Zheng C.-J."/>
            <person name="Schuster L."/>
            <person name="Cowan T.M."/>
            <person name="Smanski M.J."/>
            <person name="Chevrette M.G."/>
            <person name="De Carvalho L.P.S."/>
            <person name="Shen B."/>
        </authorList>
    </citation>
    <scope>NUCLEOTIDE SEQUENCE [LARGE SCALE GENOMIC DNA]</scope>
    <source>
        <strain evidence="9 10">NPDC049845</strain>
    </source>
</reference>
<comment type="caution">
    <text evidence="9">The sequence shown here is derived from an EMBL/GenBank/DDBJ whole genome shotgun (WGS) entry which is preliminary data.</text>
</comment>
<dbReference type="InterPro" id="IPR007627">
    <property type="entry name" value="RNA_pol_sigma70_r2"/>
</dbReference>
<evidence type="ECO:0000256" key="6">
    <source>
        <dbReference type="SAM" id="MobiDB-lite"/>
    </source>
</evidence>
<dbReference type="SUPFAM" id="SSF88946">
    <property type="entry name" value="Sigma2 domain of RNA polymerase sigma factors"/>
    <property type="match status" value="1"/>
</dbReference>
<dbReference type="PANTHER" id="PTHR43133:SF8">
    <property type="entry name" value="RNA POLYMERASE SIGMA FACTOR HI_1459-RELATED"/>
    <property type="match status" value="1"/>
</dbReference>
<dbReference type="InterPro" id="IPR039425">
    <property type="entry name" value="RNA_pol_sigma-70-like"/>
</dbReference>
<dbReference type="Proteomes" id="UP001612812">
    <property type="component" value="Unassembled WGS sequence"/>
</dbReference>
<keyword evidence="3 5" id="KW-0238">DNA-binding</keyword>
<dbReference type="InterPro" id="IPR000838">
    <property type="entry name" value="RNA_pol_sigma70_ECF_CS"/>
</dbReference>
<dbReference type="InterPro" id="IPR013325">
    <property type="entry name" value="RNA_pol_sigma_r2"/>
</dbReference>
<dbReference type="RefSeq" id="WP_396768644.1">
    <property type="nucleotide sequence ID" value="NZ_JBITLA010000002.1"/>
</dbReference>
<evidence type="ECO:0000256" key="2">
    <source>
        <dbReference type="ARBA" id="ARBA00023082"/>
    </source>
</evidence>
<dbReference type="Gene3D" id="2.160.20.10">
    <property type="entry name" value="Single-stranded right-handed beta-helix, Pectin lyase-like"/>
    <property type="match status" value="1"/>
</dbReference>
<dbReference type="SUPFAM" id="SSF51126">
    <property type="entry name" value="Pectin lyase-like"/>
    <property type="match status" value="1"/>
</dbReference>
<dbReference type="InterPro" id="IPR006626">
    <property type="entry name" value="PbH1"/>
</dbReference>
<dbReference type="Gene3D" id="1.10.1740.10">
    <property type="match status" value="1"/>
</dbReference>
<accession>A0ABW7ZFB4</accession>
<dbReference type="SMART" id="SM00710">
    <property type="entry name" value="PbH1"/>
    <property type="match status" value="6"/>
</dbReference>
<dbReference type="NCBIfam" id="TIGR02937">
    <property type="entry name" value="sigma70-ECF"/>
    <property type="match status" value="1"/>
</dbReference>
<feature type="compositionally biased region" description="Basic and acidic residues" evidence="6">
    <location>
        <begin position="372"/>
        <end position="383"/>
    </location>
</feature>
<evidence type="ECO:0000256" key="1">
    <source>
        <dbReference type="ARBA" id="ARBA00023015"/>
    </source>
</evidence>